<accession>A0ABR0AUY1</accession>
<dbReference type="Proteomes" id="UP001234178">
    <property type="component" value="Unassembled WGS sequence"/>
</dbReference>
<evidence type="ECO:0000313" key="2">
    <source>
        <dbReference type="Proteomes" id="UP001234178"/>
    </source>
</evidence>
<dbReference type="EMBL" id="JAOYFB010000039">
    <property type="protein sequence ID" value="KAK4028936.1"/>
    <property type="molecule type" value="Genomic_DNA"/>
</dbReference>
<evidence type="ECO:0008006" key="3">
    <source>
        <dbReference type="Google" id="ProtNLM"/>
    </source>
</evidence>
<proteinExistence type="predicted"/>
<gene>
    <name evidence="1" type="ORF">OUZ56_021954</name>
</gene>
<organism evidence="1 2">
    <name type="scientific">Daphnia magna</name>
    <dbReference type="NCBI Taxonomy" id="35525"/>
    <lineage>
        <taxon>Eukaryota</taxon>
        <taxon>Metazoa</taxon>
        <taxon>Ecdysozoa</taxon>
        <taxon>Arthropoda</taxon>
        <taxon>Crustacea</taxon>
        <taxon>Branchiopoda</taxon>
        <taxon>Diplostraca</taxon>
        <taxon>Cladocera</taxon>
        <taxon>Anomopoda</taxon>
        <taxon>Daphniidae</taxon>
        <taxon>Daphnia</taxon>
    </lineage>
</organism>
<name>A0ABR0AUY1_9CRUS</name>
<keyword evidence="2" id="KW-1185">Reference proteome</keyword>
<evidence type="ECO:0000313" key="1">
    <source>
        <dbReference type="EMBL" id="KAK4028936.1"/>
    </source>
</evidence>
<protein>
    <recommendedName>
        <fullName evidence="3">Secreted protein</fullName>
    </recommendedName>
</protein>
<sequence length="80" mass="9010">MMMMMMVPGYRIWSPGKGIFCMLMRGGPVENMENSSLLSECLEVLLFTEVPFVNISNWARPSAFGCVWIRKVTAGVIYLA</sequence>
<reference evidence="1 2" key="1">
    <citation type="journal article" date="2023" name="Nucleic Acids Res.">
        <title>The hologenome of Daphnia magna reveals possible DNA methylation and microbiome-mediated evolution of the host genome.</title>
        <authorList>
            <person name="Chaturvedi A."/>
            <person name="Li X."/>
            <person name="Dhandapani V."/>
            <person name="Marshall H."/>
            <person name="Kissane S."/>
            <person name="Cuenca-Cambronero M."/>
            <person name="Asole G."/>
            <person name="Calvet F."/>
            <person name="Ruiz-Romero M."/>
            <person name="Marangio P."/>
            <person name="Guigo R."/>
            <person name="Rago D."/>
            <person name="Mirbahai L."/>
            <person name="Eastwood N."/>
            <person name="Colbourne J.K."/>
            <person name="Zhou J."/>
            <person name="Mallon E."/>
            <person name="Orsini L."/>
        </authorList>
    </citation>
    <scope>NUCLEOTIDE SEQUENCE [LARGE SCALE GENOMIC DNA]</scope>
    <source>
        <strain evidence="1">LRV0_1</strain>
    </source>
</reference>
<comment type="caution">
    <text evidence="1">The sequence shown here is derived from an EMBL/GenBank/DDBJ whole genome shotgun (WGS) entry which is preliminary data.</text>
</comment>